<dbReference type="GO" id="GO:0003677">
    <property type="term" value="F:DNA binding"/>
    <property type="evidence" value="ECO:0007669"/>
    <property type="project" value="UniProtKB-KW"/>
</dbReference>
<dbReference type="RefSeq" id="WP_090218044.1">
    <property type="nucleotide sequence ID" value="NZ_FMWG01000004.1"/>
</dbReference>
<dbReference type="CDD" id="cd06170">
    <property type="entry name" value="LuxR_C_like"/>
    <property type="match status" value="1"/>
</dbReference>
<dbReference type="OrthoDB" id="5914438at2"/>
<organism evidence="5 6">
    <name type="scientific">Epibacterium ulvae</name>
    <dbReference type="NCBI Taxonomy" id="1156985"/>
    <lineage>
        <taxon>Bacteria</taxon>
        <taxon>Pseudomonadati</taxon>
        <taxon>Pseudomonadota</taxon>
        <taxon>Alphaproteobacteria</taxon>
        <taxon>Rhodobacterales</taxon>
        <taxon>Roseobacteraceae</taxon>
        <taxon>Epibacterium</taxon>
    </lineage>
</organism>
<keyword evidence="2" id="KW-0238">DNA-binding</keyword>
<gene>
    <name evidence="5" type="ORF">SAMN04488118_104265</name>
</gene>
<evidence type="ECO:0000256" key="1">
    <source>
        <dbReference type="ARBA" id="ARBA00023015"/>
    </source>
</evidence>
<evidence type="ECO:0000259" key="4">
    <source>
        <dbReference type="PROSITE" id="PS50043"/>
    </source>
</evidence>
<accession>A0A1G5QIG9</accession>
<protein>
    <submittedName>
        <fullName evidence="5">Regulatory protein, luxR family</fullName>
    </submittedName>
</protein>
<reference evidence="5 6" key="1">
    <citation type="submission" date="2016-10" db="EMBL/GenBank/DDBJ databases">
        <authorList>
            <person name="de Groot N.N."/>
        </authorList>
    </citation>
    <scope>NUCLEOTIDE SEQUENCE [LARGE SCALE GENOMIC DNA]</scope>
    <source>
        <strain evidence="5 6">U95</strain>
    </source>
</reference>
<name>A0A1G5QIG9_9RHOB</name>
<dbReference type="PRINTS" id="PR00038">
    <property type="entry name" value="HTHLUXR"/>
</dbReference>
<dbReference type="PANTHER" id="PTHR44688:SF16">
    <property type="entry name" value="DNA-BINDING TRANSCRIPTIONAL ACTIVATOR DEVR_DOSR"/>
    <property type="match status" value="1"/>
</dbReference>
<dbReference type="InterPro" id="IPR036388">
    <property type="entry name" value="WH-like_DNA-bd_sf"/>
</dbReference>
<proteinExistence type="predicted"/>
<sequence>MERQIRDMSGADIQLFAELIHGFSTSHGSHDPREQAAEGILKLLGGDTLASYVWDDQANQYANPVSVNRDDAAVQKYLTAFQYDDPLTARMRAFRGATLVEQVFPIADLAKTDFYHQYLRGDGMYHGMNIFHDAGNGKVVDLRIWRQKSRQPFERREIDLLDTLMAYLGPAFAYHNETSGQVSAELDSLALLSPREREIAQFVARGCTDRDISEMLGISFSTVRTHVNRCFDKLGCANRAELSARFCASLSKQLT</sequence>
<evidence type="ECO:0000313" key="6">
    <source>
        <dbReference type="Proteomes" id="UP000198767"/>
    </source>
</evidence>
<dbReference type="SUPFAM" id="SSF46894">
    <property type="entry name" value="C-terminal effector domain of the bipartite response regulators"/>
    <property type="match status" value="1"/>
</dbReference>
<dbReference type="PROSITE" id="PS50043">
    <property type="entry name" value="HTH_LUXR_2"/>
    <property type="match status" value="1"/>
</dbReference>
<evidence type="ECO:0000256" key="2">
    <source>
        <dbReference type="ARBA" id="ARBA00023125"/>
    </source>
</evidence>
<dbReference type="STRING" id="1156985.SAMN04488118_104265"/>
<dbReference type="AlphaFoldDB" id="A0A1G5QIG9"/>
<dbReference type="Pfam" id="PF00196">
    <property type="entry name" value="GerE"/>
    <property type="match status" value="1"/>
</dbReference>
<feature type="domain" description="HTH luxR-type" evidence="4">
    <location>
        <begin position="185"/>
        <end position="250"/>
    </location>
</feature>
<dbReference type="InterPro" id="IPR000792">
    <property type="entry name" value="Tscrpt_reg_LuxR_C"/>
</dbReference>
<dbReference type="GO" id="GO:0006355">
    <property type="term" value="P:regulation of DNA-templated transcription"/>
    <property type="evidence" value="ECO:0007669"/>
    <property type="project" value="InterPro"/>
</dbReference>
<dbReference type="Gene3D" id="1.10.10.10">
    <property type="entry name" value="Winged helix-like DNA-binding domain superfamily/Winged helix DNA-binding domain"/>
    <property type="match status" value="1"/>
</dbReference>
<dbReference type="SMART" id="SM00421">
    <property type="entry name" value="HTH_LUXR"/>
    <property type="match status" value="1"/>
</dbReference>
<keyword evidence="1" id="KW-0805">Transcription regulation</keyword>
<keyword evidence="3" id="KW-0804">Transcription</keyword>
<dbReference type="InterPro" id="IPR016032">
    <property type="entry name" value="Sig_transdc_resp-reg_C-effctor"/>
</dbReference>
<evidence type="ECO:0000256" key="3">
    <source>
        <dbReference type="ARBA" id="ARBA00023163"/>
    </source>
</evidence>
<keyword evidence="6" id="KW-1185">Reference proteome</keyword>
<dbReference type="Proteomes" id="UP000198767">
    <property type="component" value="Unassembled WGS sequence"/>
</dbReference>
<evidence type="ECO:0000313" key="5">
    <source>
        <dbReference type="EMBL" id="SCZ61623.1"/>
    </source>
</evidence>
<dbReference type="PANTHER" id="PTHR44688">
    <property type="entry name" value="DNA-BINDING TRANSCRIPTIONAL ACTIVATOR DEVR_DOSR"/>
    <property type="match status" value="1"/>
</dbReference>
<dbReference type="EMBL" id="FMWG01000004">
    <property type="protein sequence ID" value="SCZ61623.1"/>
    <property type="molecule type" value="Genomic_DNA"/>
</dbReference>